<name>A0A9R1XIQ6_LACSA</name>
<sequence>MTDQLLALGAEFTPKSAHIHSDEVITHSGNMSTLWNRCVPIKVNVLIYCILLNKILTRLNLNGRVIEVHCLLCPICVSVLKIQIIRSHIEIWIDITLPILINIVELLTWKNMVNMVAGKRKVLEVIILTAI</sequence>
<comment type="caution">
    <text evidence="1">The sequence shown here is derived from an EMBL/GenBank/DDBJ whole genome shotgun (WGS) entry which is preliminary data.</text>
</comment>
<proteinExistence type="predicted"/>
<keyword evidence="2" id="KW-1185">Reference proteome</keyword>
<dbReference type="Proteomes" id="UP000235145">
    <property type="component" value="Unassembled WGS sequence"/>
</dbReference>
<protein>
    <submittedName>
        <fullName evidence="1">Uncharacterized protein</fullName>
    </submittedName>
</protein>
<dbReference type="AlphaFoldDB" id="A0A9R1XIQ6"/>
<organism evidence="1 2">
    <name type="scientific">Lactuca sativa</name>
    <name type="common">Garden lettuce</name>
    <dbReference type="NCBI Taxonomy" id="4236"/>
    <lineage>
        <taxon>Eukaryota</taxon>
        <taxon>Viridiplantae</taxon>
        <taxon>Streptophyta</taxon>
        <taxon>Embryophyta</taxon>
        <taxon>Tracheophyta</taxon>
        <taxon>Spermatophyta</taxon>
        <taxon>Magnoliopsida</taxon>
        <taxon>eudicotyledons</taxon>
        <taxon>Gunneridae</taxon>
        <taxon>Pentapetalae</taxon>
        <taxon>asterids</taxon>
        <taxon>campanulids</taxon>
        <taxon>Asterales</taxon>
        <taxon>Asteraceae</taxon>
        <taxon>Cichorioideae</taxon>
        <taxon>Cichorieae</taxon>
        <taxon>Lactucinae</taxon>
        <taxon>Lactuca</taxon>
    </lineage>
</organism>
<evidence type="ECO:0000313" key="2">
    <source>
        <dbReference type="Proteomes" id="UP000235145"/>
    </source>
</evidence>
<gene>
    <name evidence="1" type="ORF">LSAT_V11C400182910</name>
</gene>
<reference evidence="1 2" key="1">
    <citation type="journal article" date="2017" name="Nat. Commun.">
        <title>Genome assembly with in vitro proximity ligation data and whole-genome triplication in lettuce.</title>
        <authorList>
            <person name="Reyes-Chin-Wo S."/>
            <person name="Wang Z."/>
            <person name="Yang X."/>
            <person name="Kozik A."/>
            <person name="Arikit S."/>
            <person name="Song C."/>
            <person name="Xia L."/>
            <person name="Froenicke L."/>
            <person name="Lavelle D.O."/>
            <person name="Truco M.J."/>
            <person name="Xia R."/>
            <person name="Zhu S."/>
            <person name="Xu C."/>
            <person name="Xu H."/>
            <person name="Xu X."/>
            <person name="Cox K."/>
            <person name="Korf I."/>
            <person name="Meyers B.C."/>
            <person name="Michelmore R.W."/>
        </authorList>
    </citation>
    <scope>NUCLEOTIDE SEQUENCE [LARGE SCALE GENOMIC DNA]</scope>
    <source>
        <strain evidence="2">cv. Salinas</strain>
        <tissue evidence="1">Seedlings</tissue>
    </source>
</reference>
<evidence type="ECO:0000313" key="1">
    <source>
        <dbReference type="EMBL" id="KAJ0214596.1"/>
    </source>
</evidence>
<dbReference type="EMBL" id="NBSK02000004">
    <property type="protein sequence ID" value="KAJ0214596.1"/>
    <property type="molecule type" value="Genomic_DNA"/>
</dbReference>
<accession>A0A9R1XIQ6</accession>